<dbReference type="OMA" id="EVCCATD"/>
<dbReference type="PANTHER" id="PTHR22168">
    <property type="entry name" value="TMEM26 PROTEIN"/>
    <property type="match status" value="1"/>
</dbReference>
<feature type="transmembrane region" description="Helical" evidence="1">
    <location>
        <begin position="242"/>
        <end position="261"/>
    </location>
</feature>
<dbReference type="OrthoDB" id="10042902at2759"/>
<accession>A0A8B7Y922</accession>
<name>A0A8B7Y922_ACAPL</name>
<keyword evidence="1" id="KW-1133">Transmembrane helix</keyword>
<gene>
    <name evidence="3" type="primary">LOC110978388</name>
</gene>
<dbReference type="AlphaFoldDB" id="A0A8B7Y922"/>
<evidence type="ECO:0000256" key="1">
    <source>
        <dbReference type="SAM" id="Phobius"/>
    </source>
</evidence>
<sequence length="327" mass="37969">MCPHFTYDLESAISTEGALRKSFSPTIALYIICTAVCLWWMELTEYQMKQDYENTTDYNETSDPVFPKIPLSPIEVIQILLPLELTLPEWSDILLQLMMFILIIGRWLLPKGKLSRDQLSQLLLVQFGMAADILELLSEGLSADFVNTQGVLWVLSVWSWSLPQFTLSLTVTRTRKPRCSPRLEAQVSSREERNYYRYRELCCATEMWSIFLTLFMQDVPFLMLRLYIIFSGIVKSTVTTQAVFFSCKNVVIILLQLYRVGVILSENREEKNTWQLAQLRNAREERHPEMPRRNTEELIEPGPITCEETTTGMVWHTQQAGMYNPPN</sequence>
<dbReference type="PANTHER" id="PTHR22168:SF7">
    <property type="entry name" value="TRANSMEMBRANE PROTEIN 26-LIKE"/>
    <property type="match status" value="1"/>
</dbReference>
<organism evidence="2 3">
    <name type="scientific">Acanthaster planci</name>
    <name type="common">Crown-of-thorns starfish</name>
    <dbReference type="NCBI Taxonomy" id="133434"/>
    <lineage>
        <taxon>Eukaryota</taxon>
        <taxon>Metazoa</taxon>
        <taxon>Echinodermata</taxon>
        <taxon>Eleutherozoa</taxon>
        <taxon>Asterozoa</taxon>
        <taxon>Asteroidea</taxon>
        <taxon>Valvatacea</taxon>
        <taxon>Valvatida</taxon>
        <taxon>Acanthasteridae</taxon>
        <taxon>Acanthaster</taxon>
    </lineage>
</organism>
<keyword evidence="1" id="KW-0812">Transmembrane</keyword>
<protein>
    <submittedName>
        <fullName evidence="3">Transmembrane protein 26-like isoform X1</fullName>
    </submittedName>
</protein>
<dbReference type="KEGG" id="aplc:110978388"/>
<feature type="transmembrane region" description="Helical" evidence="1">
    <location>
        <begin position="93"/>
        <end position="109"/>
    </location>
</feature>
<dbReference type="GeneID" id="110978388"/>
<feature type="transmembrane region" description="Helical" evidence="1">
    <location>
        <begin position="207"/>
        <end position="230"/>
    </location>
</feature>
<dbReference type="Proteomes" id="UP000694845">
    <property type="component" value="Unplaced"/>
</dbReference>
<dbReference type="Pfam" id="PF09772">
    <property type="entry name" value="Tmem26"/>
    <property type="match status" value="1"/>
</dbReference>
<keyword evidence="2" id="KW-1185">Reference proteome</keyword>
<proteinExistence type="predicted"/>
<dbReference type="InterPro" id="IPR019169">
    <property type="entry name" value="Transmembrane_26"/>
</dbReference>
<evidence type="ECO:0000313" key="3">
    <source>
        <dbReference type="RefSeq" id="XP_022089042.1"/>
    </source>
</evidence>
<feature type="transmembrane region" description="Helical" evidence="1">
    <location>
        <begin position="23"/>
        <end position="41"/>
    </location>
</feature>
<keyword evidence="1" id="KW-0472">Membrane</keyword>
<reference evidence="3" key="1">
    <citation type="submission" date="2025-08" db="UniProtKB">
        <authorList>
            <consortium name="RefSeq"/>
        </authorList>
    </citation>
    <scope>IDENTIFICATION</scope>
</reference>
<evidence type="ECO:0000313" key="2">
    <source>
        <dbReference type="Proteomes" id="UP000694845"/>
    </source>
</evidence>
<dbReference type="RefSeq" id="XP_022089042.1">
    <property type="nucleotide sequence ID" value="XM_022233350.1"/>
</dbReference>